<dbReference type="EMBL" id="JAFGIX010000054">
    <property type="protein sequence ID" value="MBN1573707.1"/>
    <property type="molecule type" value="Genomic_DNA"/>
</dbReference>
<evidence type="ECO:0000256" key="7">
    <source>
        <dbReference type="SAM" id="Phobius"/>
    </source>
</evidence>
<keyword evidence="4 7" id="KW-0812">Transmembrane</keyword>
<evidence type="ECO:0000313" key="9">
    <source>
        <dbReference type="Proteomes" id="UP000809273"/>
    </source>
</evidence>
<dbReference type="Pfam" id="PF03773">
    <property type="entry name" value="ArsP_1"/>
    <property type="match status" value="1"/>
</dbReference>
<evidence type="ECO:0000313" key="8">
    <source>
        <dbReference type="EMBL" id="MBN1573707.1"/>
    </source>
</evidence>
<feature type="transmembrane region" description="Helical" evidence="7">
    <location>
        <begin position="92"/>
        <end position="114"/>
    </location>
</feature>
<keyword evidence="6 7" id="KW-0472">Membrane</keyword>
<organism evidence="8 9">
    <name type="scientific">Candidatus Zymogenus saltonus</name>
    <dbReference type="NCBI Taxonomy" id="2844893"/>
    <lineage>
        <taxon>Bacteria</taxon>
        <taxon>Deltaproteobacteria</taxon>
        <taxon>Candidatus Zymogenia</taxon>
        <taxon>Candidatus Zymogeniales</taxon>
        <taxon>Candidatus Zymogenaceae</taxon>
        <taxon>Candidatus Zymogenus</taxon>
    </lineage>
</organism>
<dbReference type="AlphaFoldDB" id="A0A9D8PQ76"/>
<evidence type="ECO:0000256" key="1">
    <source>
        <dbReference type="ARBA" id="ARBA00004651"/>
    </source>
</evidence>
<dbReference type="InterPro" id="IPR005524">
    <property type="entry name" value="DUF318"/>
</dbReference>
<keyword evidence="5 7" id="KW-1133">Transmembrane helix</keyword>
<feature type="transmembrane region" description="Helical" evidence="7">
    <location>
        <begin position="152"/>
        <end position="173"/>
    </location>
</feature>
<feature type="transmembrane region" description="Helical" evidence="7">
    <location>
        <begin position="126"/>
        <end position="146"/>
    </location>
</feature>
<feature type="transmembrane region" description="Helical" evidence="7">
    <location>
        <begin position="13"/>
        <end position="32"/>
    </location>
</feature>
<feature type="transmembrane region" description="Helical" evidence="7">
    <location>
        <begin position="385"/>
        <end position="403"/>
    </location>
</feature>
<sequence>MGPNEKYKIEGKILLLMLAVFFAFHFLPLGNARFDSAVMEALYLTKLYAREHVVMCLLPALFIAGAVTVFLSQNAVMKYLGAGAKKVVSYGVAAVSGSFLAVCSCTILPLFAGISRVGAGLGPATTFLYSGPAINILAIVLTMRVLGLEIGIARGVGAILFSVIIGLVMHFIYRREEAEKVKVQAAMPEPEVTRPLYKNGLFFLAMIGILVFANWGRPEEPTGVWGFIFFNKWAITGAFSVALSVVLVLWFGASWWKVAIAAVAVVVFAFALPDLPIISFSVGIVGLSAITGTGDAEARGWFSSTWDFTKQILPLLFAGVMIAGALLGRPGSEGLIPSSWIASAVGGNSLGANLFAAVSGAFMYFATLTEVPILQGLMGAGMGKGPALALLLSGPAVSLPNMLVIRSVMGTAKTLIYIILVIVMSTAAGMIYGTLF</sequence>
<evidence type="ECO:0000256" key="5">
    <source>
        <dbReference type="ARBA" id="ARBA00022989"/>
    </source>
</evidence>
<comment type="caution">
    <text evidence="8">The sequence shown here is derived from an EMBL/GenBank/DDBJ whole genome shotgun (WGS) entry which is preliminary data.</text>
</comment>
<reference evidence="8" key="1">
    <citation type="journal article" date="2021" name="Environ. Microbiol.">
        <title>Genomic characterization of three novel Desulfobacterota classes expand the metabolic and phylogenetic diversity of the phylum.</title>
        <authorList>
            <person name="Murphy C.L."/>
            <person name="Biggerstaff J."/>
            <person name="Eichhorn A."/>
            <person name="Ewing E."/>
            <person name="Shahan R."/>
            <person name="Soriano D."/>
            <person name="Stewart S."/>
            <person name="VanMol K."/>
            <person name="Walker R."/>
            <person name="Walters P."/>
            <person name="Elshahed M.S."/>
            <person name="Youssef N.H."/>
        </authorList>
    </citation>
    <scope>NUCLEOTIDE SEQUENCE</scope>
    <source>
        <strain evidence="8">Zod_Metabat.24</strain>
    </source>
</reference>
<feature type="transmembrane region" description="Helical" evidence="7">
    <location>
        <begin position="196"/>
        <end position="213"/>
    </location>
</feature>
<reference evidence="8" key="2">
    <citation type="submission" date="2021-01" db="EMBL/GenBank/DDBJ databases">
        <authorList>
            <person name="Hahn C.R."/>
            <person name="Youssef N.H."/>
            <person name="Elshahed M."/>
        </authorList>
    </citation>
    <scope>NUCLEOTIDE SEQUENCE</scope>
    <source>
        <strain evidence="8">Zod_Metabat.24</strain>
    </source>
</reference>
<protein>
    <submittedName>
        <fullName evidence="8">Permease</fullName>
    </submittedName>
</protein>
<accession>A0A9D8PQ76</accession>
<proteinExistence type="inferred from homology"/>
<dbReference type="PANTHER" id="PTHR43299">
    <property type="entry name" value="UPF0718 PROTEIN YRAQ"/>
    <property type="match status" value="1"/>
</dbReference>
<evidence type="ECO:0000256" key="6">
    <source>
        <dbReference type="ARBA" id="ARBA00023136"/>
    </source>
</evidence>
<dbReference type="GO" id="GO:0005886">
    <property type="term" value="C:plasma membrane"/>
    <property type="evidence" value="ECO:0007669"/>
    <property type="project" value="UniProtKB-SubCell"/>
</dbReference>
<dbReference type="Proteomes" id="UP000809273">
    <property type="component" value="Unassembled WGS sequence"/>
</dbReference>
<evidence type="ECO:0000256" key="2">
    <source>
        <dbReference type="ARBA" id="ARBA00006386"/>
    </source>
</evidence>
<evidence type="ECO:0000256" key="3">
    <source>
        <dbReference type="ARBA" id="ARBA00022475"/>
    </source>
</evidence>
<comment type="subcellular location">
    <subcellularLocation>
        <location evidence="1">Cell membrane</location>
        <topology evidence="1">Multi-pass membrane protein</topology>
    </subcellularLocation>
</comment>
<dbReference type="PANTHER" id="PTHR43299:SF1">
    <property type="entry name" value="UPF0718 PROTEIN YRAQ"/>
    <property type="match status" value="1"/>
</dbReference>
<feature type="transmembrane region" description="Helical" evidence="7">
    <location>
        <begin position="415"/>
        <end position="435"/>
    </location>
</feature>
<comment type="similarity">
    <text evidence="2">Belongs to the UPF0718 family.</text>
</comment>
<feature type="transmembrane region" description="Helical" evidence="7">
    <location>
        <begin position="340"/>
        <end position="365"/>
    </location>
</feature>
<name>A0A9D8PQ76_9DELT</name>
<feature type="transmembrane region" description="Helical" evidence="7">
    <location>
        <begin position="311"/>
        <end position="328"/>
    </location>
</feature>
<evidence type="ECO:0000256" key="4">
    <source>
        <dbReference type="ARBA" id="ARBA00022692"/>
    </source>
</evidence>
<feature type="transmembrane region" description="Helical" evidence="7">
    <location>
        <begin position="258"/>
        <end position="291"/>
    </location>
</feature>
<keyword evidence="3" id="KW-1003">Cell membrane</keyword>
<feature type="transmembrane region" description="Helical" evidence="7">
    <location>
        <begin position="233"/>
        <end position="251"/>
    </location>
</feature>
<feature type="transmembrane region" description="Helical" evidence="7">
    <location>
        <begin position="53"/>
        <end position="72"/>
    </location>
</feature>
<gene>
    <name evidence="8" type="ORF">JW984_10980</name>
</gene>